<dbReference type="Proteomes" id="UP000187464">
    <property type="component" value="Chromosome I"/>
</dbReference>
<organism evidence="1 2">
    <name type="scientific">Proteiniphilum saccharofermentans</name>
    <dbReference type="NCBI Taxonomy" id="1642647"/>
    <lineage>
        <taxon>Bacteria</taxon>
        <taxon>Pseudomonadati</taxon>
        <taxon>Bacteroidota</taxon>
        <taxon>Bacteroidia</taxon>
        <taxon>Bacteroidales</taxon>
        <taxon>Dysgonomonadaceae</taxon>
        <taxon>Proteiniphilum</taxon>
    </lineage>
</organism>
<proteinExistence type="predicted"/>
<protein>
    <submittedName>
        <fullName evidence="1">Uncharacterized protein</fullName>
    </submittedName>
</protein>
<sequence length="40" mass="4745">MFTADYSTRFDRKYPQDSPVPDVFNSNESFTLVDIFRIPK</sequence>
<dbReference type="KEGG" id="psac:PSM36_1101"/>
<keyword evidence="2" id="KW-1185">Reference proteome</keyword>
<reference evidence="1 2" key="1">
    <citation type="submission" date="2016-08" db="EMBL/GenBank/DDBJ databases">
        <authorList>
            <person name="Seilhamer J.J."/>
        </authorList>
    </citation>
    <scope>NUCLEOTIDE SEQUENCE [LARGE SCALE GENOMIC DNA]</scope>
    <source>
        <strain evidence="1">M3/6</strain>
    </source>
</reference>
<evidence type="ECO:0000313" key="1">
    <source>
        <dbReference type="EMBL" id="SCD19926.1"/>
    </source>
</evidence>
<gene>
    <name evidence="1" type="ORF">PSM36_1101</name>
</gene>
<evidence type="ECO:0000313" key="2">
    <source>
        <dbReference type="Proteomes" id="UP000187464"/>
    </source>
</evidence>
<dbReference type="EMBL" id="LT605205">
    <property type="protein sequence ID" value="SCD19926.1"/>
    <property type="molecule type" value="Genomic_DNA"/>
</dbReference>
<dbReference type="STRING" id="1642647.PSM36_1101"/>
<dbReference type="AlphaFoldDB" id="A0A1R3SUC0"/>
<accession>A0A1R3SUC0</accession>
<name>A0A1R3SUC0_9BACT</name>